<evidence type="ECO:0000313" key="2">
    <source>
        <dbReference type="EMBL" id="MDT0115337.1"/>
    </source>
</evidence>
<evidence type="ECO:0000313" key="1">
    <source>
        <dbReference type="EMBL" id="MBC2251135.1"/>
    </source>
</evidence>
<evidence type="ECO:0000313" key="4">
    <source>
        <dbReference type="Proteomes" id="UP001252688"/>
    </source>
</evidence>
<organism evidence="1 3">
    <name type="scientific">Listeria cossartiae subsp. cayugensis</name>
    <dbReference type="NCBI Taxonomy" id="2713505"/>
    <lineage>
        <taxon>Bacteria</taxon>
        <taxon>Bacillati</taxon>
        <taxon>Bacillota</taxon>
        <taxon>Bacilli</taxon>
        <taxon>Bacillales</taxon>
        <taxon>Listeriaceae</taxon>
        <taxon>Listeria</taxon>
        <taxon>Listeria cossartiae</taxon>
    </lineage>
</organism>
<proteinExistence type="predicted"/>
<sequence>MTKRMKKIQVTLYMPKNRKHLNNTKLVNHRATVCIPQQFNEADFIKAFYELQKTVPNNLIKLKAKQTKKTLEMELKKVEFLNFGKYKGYENEFELIFDETDFATIIYAMMQNIKILGAL</sequence>
<dbReference type="AlphaFoldDB" id="A0A7X1DCW1"/>
<name>A0A7X1DCW1_9LIST</name>
<dbReference type="Proteomes" id="UP000559864">
    <property type="component" value="Unassembled WGS sequence"/>
</dbReference>
<protein>
    <submittedName>
        <fullName evidence="1">Uncharacterized protein</fullName>
    </submittedName>
</protein>
<evidence type="ECO:0000313" key="3">
    <source>
        <dbReference type="Proteomes" id="UP000559864"/>
    </source>
</evidence>
<keyword evidence="4" id="KW-1185">Reference proteome</keyword>
<dbReference type="EMBL" id="JASBAM010000006">
    <property type="protein sequence ID" value="MDT0115337.1"/>
    <property type="molecule type" value="Genomic_DNA"/>
</dbReference>
<dbReference type="EMBL" id="JAARZC010000007">
    <property type="protein sequence ID" value="MBC2251135.1"/>
    <property type="molecule type" value="Genomic_DNA"/>
</dbReference>
<comment type="caution">
    <text evidence="1">The sequence shown here is derived from an EMBL/GenBank/DDBJ whole genome shotgun (WGS) entry which is preliminary data.</text>
</comment>
<dbReference type="RefSeq" id="WP_185555036.1">
    <property type="nucleotide sequence ID" value="NZ_JAARZC010000007.1"/>
</dbReference>
<reference evidence="2 4" key="2">
    <citation type="submission" date="2023-05" db="EMBL/GenBank/DDBJ databases">
        <title>A Combination of Whole Genome Sequencing and Metagenomics Reveals Diversity of Listeria spp. in Soil Collected from the Nantahala National Forest.</title>
        <authorList>
            <person name="Wang J."/>
            <person name="Schamp C.N."/>
            <person name="Hudson L.K."/>
            <person name="Chaggar H.K."/>
            <person name="Bryan D.W."/>
            <person name="Radosevich M."/>
            <person name="Denes T.G."/>
        </authorList>
    </citation>
    <scope>NUCLEOTIDE SEQUENCE [LARGE SCALE GENOMIC DNA]</scope>
    <source>
        <strain evidence="2 4">UTK S2-0002</strain>
    </source>
</reference>
<accession>A0A7X1DCW1</accession>
<gene>
    <name evidence="1" type="ORF">HCB49_14160</name>
    <name evidence="2" type="ORF">QJV37_14465</name>
</gene>
<reference evidence="1 3" key="1">
    <citation type="submission" date="2020-03" db="EMBL/GenBank/DDBJ databases">
        <title>Soil Listeria distribution.</title>
        <authorList>
            <person name="Liao J."/>
            <person name="Wiedmann M."/>
        </authorList>
    </citation>
    <scope>NUCLEOTIDE SEQUENCE [LARGE SCALE GENOMIC DNA]</scope>
    <source>
        <strain evidence="1 3">FSL L7-0123</strain>
    </source>
</reference>
<dbReference type="Proteomes" id="UP001252688">
    <property type="component" value="Unassembled WGS sequence"/>
</dbReference>